<evidence type="ECO:0000256" key="8">
    <source>
        <dbReference type="ARBA" id="ARBA00023002"/>
    </source>
</evidence>
<dbReference type="PANTHER" id="PTHR38674:SF1">
    <property type="entry name" value="ALKANE 1-MONOOXYGENASE 1"/>
    <property type="match status" value="1"/>
</dbReference>
<keyword evidence="10" id="KW-0503">Monooxygenase</keyword>
<name>I4B549_TURPD</name>
<accession>I4B549</accession>
<keyword evidence="9" id="KW-0408">Iron</keyword>
<dbReference type="GO" id="GO:0046872">
    <property type="term" value="F:metal ion binding"/>
    <property type="evidence" value="ECO:0007669"/>
    <property type="project" value="UniProtKB-KW"/>
</dbReference>
<evidence type="ECO:0000259" key="13">
    <source>
        <dbReference type="Pfam" id="PF00487"/>
    </source>
</evidence>
<evidence type="ECO:0000256" key="12">
    <source>
        <dbReference type="SAM" id="Phobius"/>
    </source>
</evidence>
<evidence type="ECO:0000256" key="5">
    <source>
        <dbReference type="ARBA" id="ARBA00022692"/>
    </source>
</evidence>
<dbReference type="AlphaFoldDB" id="I4B549"/>
<dbReference type="KEGG" id="tpx:Turpa_1759"/>
<feature type="domain" description="Fatty acid desaturase" evidence="13">
    <location>
        <begin position="102"/>
        <end position="322"/>
    </location>
</feature>
<dbReference type="InterPro" id="IPR033885">
    <property type="entry name" value="AlkB/XylM"/>
</dbReference>
<feature type="transmembrane region" description="Helical" evidence="12">
    <location>
        <begin position="66"/>
        <end position="88"/>
    </location>
</feature>
<dbReference type="PANTHER" id="PTHR38674">
    <property type="entry name" value="ALKANE 1-MONOOXYGENASE 1"/>
    <property type="match status" value="1"/>
</dbReference>
<sequence length="346" mass="39603">MTRSKKLAFLLVIQMPLQIIVGYLIGFNYFSLVMVFIAIPIADQILGHDASNPHADQAAALARDRFFLIMPVLWVPCQIAILIWGAVLIQGDTLPFCQKVGLGFSIAVMTGSGIIIAHEFGHRHSAWERTLAKVLLASVCYMHFIIEHNLGHHTRVATPEDPSSARVGENFYSFWLRSVGGSYRSAWQLELQRLRHKGYSLWGWHNQMLWFLLIPVAIGGAFYFLIGAYALLFFVLQSFFAFSMLELINYIEHYGLTRTKKQNGEYEPVSTRHSWNANQLLSNLYMIHLERHSDHHHNPTLRYQLLSHRDESPQLPGGYGAMFPLALVPPLWFRVIDPLLEKYRQG</sequence>
<evidence type="ECO:0000256" key="10">
    <source>
        <dbReference type="ARBA" id="ARBA00023033"/>
    </source>
</evidence>
<organism evidence="14 15">
    <name type="scientific">Turneriella parva (strain ATCC BAA-1111 / DSM 21527 / NCTC 11395 / H)</name>
    <name type="common">Leptospira parva</name>
    <dbReference type="NCBI Taxonomy" id="869212"/>
    <lineage>
        <taxon>Bacteria</taxon>
        <taxon>Pseudomonadati</taxon>
        <taxon>Spirochaetota</taxon>
        <taxon>Spirochaetia</taxon>
        <taxon>Leptospirales</taxon>
        <taxon>Leptospiraceae</taxon>
        <taxon>Turneriella</taxon>
    </lineage>
</organism>
<protein>
    <submittedName>
        <fullName evidence="14">Alkane 1-monooxygenase</fullName>
        <ecNumber evidence="14">1.14.15.3</ecNumber>
    </submittedName>
</protein>
<keyword evidence="11 12" id="KW-0472">Membrane</keyword>
<dbReference type="CDD" id="cd03512">
    <property type="entry name" value="Alkane-hydroxylase"/>
    <property type="match status" value="1"/>
</dbReference>
<dbReference type="InterPro" id="IPR005804">
    <property type="entry name" value="FA_desaturase_dom"/>
</dbReference>
<dbReference type="RefSeq" id="WP_014802915.1">
    <property type="nucleotide sequence ID" value="NC_018020.1"/>
</dbReference>
<feature type="transmembrane region" description="Helical" evidence="12">
    <location>
        <begin position="209"/>
        <end position="236"/>
    </location>
</feature>
<keyword evidence="4" id="KW-0997">Cell inner membrane</keyword>
<dbReference type="GO" id="GO:0004497">
    <property type="term" value="F:monooxygenase activity"/>
    <property type="evidence" value="ECO:0007669"/>
    <property type="project" value="UniProtKB-KW"/>
</dbReference>
<dbReference type="EMBL" id="CP002959">
    <property type="protein sequence ID" value="AFM12406.1"/>
    <property type="molecule type" value="Genomic_DNA"/>
</dbReference>
<dbReference type="HOGENOM" id="CLU_044462_1_0_12"/>
<dbReference type="EC" id="1.14.15.3" evidence="14"/>
<feature type="transmembrane region" description="Helical" evidence="12">
    <location>
        <begin position="100"/>
        <end position="118"/>
    </location>
</feature>
<comment type="subcellular location">
    <subcellularLocation>
        <location evidence="1">Cell inner membrane</location>
        <topology evidence="1">Multi-pass membrane protein</topology>
    </subcellularLocation>
</comment>
<feature type="transmembrane region" description="Helical" evidence="12">
    <location>
        <begin position="29"/>
        <end position="46"/>
    </location>
</feature>
<keyword evidence="3" id="KW-1003">Cell membrane</keyword>
<keyword evidence="8 14" id="KW-0560">Oxidoreductase</keyword>
<dbReference type="OrthoDB" id="9807864at2"/>
<evidence type="ECO:0000256" key="4">
    <source>
        <dbReference type="ARBA" id="ARBA00022519"/>
    </source>
</evidence>
<evidence type="ECO:0000313" key="15">
    <source>
        <dbReference type="Proteomes" id="UP000006048"/>
    </source>
</evidence>
<gene>
    <name evidence="14" type="ordered locus">Turpa_1759</name>
</gene>
<evidence type="ECO:0000256" key="7">
    <source>
        <dbReference type="ARBA" id="ARBA00022989"/>
    </source>
</evidence>
<dbReference type="PATRIC" id="fig|869212.3.peg.1760"/>
<evidence type="ECO:0000256" key="3">
    <source>
        <dbReference type="ARBA" id="ARBA00022475"/>
    </source>
</evidence>
<proteinExistence type="inferred from homology"/>
<keyword evidence="6" id="KW-0479">Metal-binding</keyword>
<dbReference type="Proteomes" id="UP000006048">
    <property type="component" value="Chromosome"/>
</dbReference>
<keyword evidence="7 12" id="KW-1133">Transmembrane helix</keyword>
<evidence type="ECO:0000256" key="1">
    <source>
        <dbReference type="ARBA" id="ARBA00004429"/>
    </source>
</evidence>
<reference evidence="14 15" key="1">
    <citation type="submission" date="2012-06" db="EMBL/GenBank/DDBJ databases">
        <title>The complete chromosome of genome of Turneriella parva DSM 21527.</title>
        <authorList>
            <consortium name="US DOE Joint Genome Institute (JGI-PGF)"/>
            <person name="Lucas S."/>
            <person name="Han J."/>
            <person name="Lapidus A."/>
            <person name="Bruce D."/>
            <person name="Goodwin L."/>
            <person name="Pitluck S."/>
            <person name="Peters L."/>
            <person name="Kyrpides N."/>
            <person name="Mavromatis K."/>
            <person name="Ivanova N."/>
            <person name="Mikhailova N."/>
            <person name="Chertkov O."/>
            <person name="Detter J.C."/>
            <person name="Tapia R."/>
            <person name="Han C."/>
            <person name="Land M."/>
            <person name="Hauser L."/>
            <person name="Markowitz V."/>
            <person name="Cheng J.-F."/>
            <person name="Hugenholtz P."/>
            <person name="Woyke T."/>
            <person name="Wu D."/>
            <person name="Gronow S."/>
            <person name="Wellnitz S."/>
            <person name="Brambilla E."/>
            <person name="Klenk H.-P."/>
            <person name="Eisen J.A."/>
        </authorList>
    </citation>
    <scope>NUCLEOTIDE SEQUENCE [LARGE SCALE GENOMIC DNA]</scope>
    <source>
        <strain evidence="15">ATCC BAA-1111 / DSM 21527 / NCTC 11395 / H</strain>
    </source>
</reference>
<evidence type="ECO:0000256" key="2">
    <source>
        <dbReference type="ARBA" id="ARBA00010823"/>
    </source>
</evidence>
<keyword evidence="5 12" id="KW-0812">Transmembrane</keyword>
<keyword evidence="15" id="KW-1185">Reference proteome</keyword>
<dbReference type="GO" id="GO:0006629">
    <property type="term" value="P:lipid metabolic process"/>
    <property type="evidence" value="ECO:0007669"/>
    <property type="project" value="InterPro"/>
</dbReference>
<dbReference type="Pfam" id="PF00487">
    <property type="entry name" value="FA_desaturase"/>
    <property type="match status" value="1"/>
</dbReference>
<dbReference type="GO" id="GO:0005886">
    <property type="term" value="C:plasma membrane"/>
    <property type="evidence" value="ECO:0007669"/>
    <property type="project" value="UniProtKB-SubCell"/>
</dbReference>
<comment type="similarity">
    <text evidence="2">Belongs to the fatty acid desaturase type 1 family. AlkB subfamily.</text>
</comment>
<dbReference type="STRING" id="869212.Turpa_1759"/>
<evidence type="ECO:0000256" key="9">
    <source>
        <dbReference type="ARBA" id="ARBA00023004"/>
    </source>
</evidence>
<evidence type="ECO:0000256" key="11">
    <source>
        <dbReference type="ARBA" id="ARBA00023136"/>
    </source>
</evidence>
<evidence type="ECO:0000313" key="14">
    <source>
        <dbReference type="EMBL" id="AFM12406.1"/>
    </source>
</evidence>
<evidence type="ECO:0000256" key="6">
    <source>
        <dbReference type="ARBA" id="ARBA00022723"/>
    </source>
</evidence>